<feature type="region of interest" description="Disordered" evidence="1">
    <location>
        <begin position="507"/>
        <end position="534"/>
    </location>
</feature>
<dbReference type="SUPFAM" id="SSF52821">
    <property type="entry name" value="Rhodanese/Cell cycle control phosphatase"/>
    <property type="match status" value="1"/>
</dbReference>
<dbReference type="Gene3D" id="3.40.250.10">
    <property type="entry name" value="Rhodanese-like domain"/>
    <property type="match status" value="1"/>
</dbReference>
<organism evidence="4 5">
    <name type="scientific">Diacronema lutheri</name>
    <name type="common">Unicellular marine alga</name>
    <name type="synonym">Monochrysis lutheri</name>
    <dbReference type="NCBI Taxonomy" id="2081491"/>
    <lineage>
        <taxon>Eukaryota</taxon>
        <taxon>Haptista</taxon>
        <taxon>Haptophyta</taxon>
        <taxon>Pavlovophyceae</taxon>
        <taxon>Pavlovales</taxon>
        <taxon>Pavlovaceae</taxon>
        <taxon>Diacronema</taxon>
    </lineage>
</organism>
<sequence length="534" mass="58812">MLVRRLALRRWAMLPLLYAAVAHVQPQLYHAHVVRLARPASAAARSPLRRRGQAGMADVAAAAAPAAVAVKVSMVDALRRHLRLPKKERKARFFIDLDDASTSSYEQLMRSVREHWGWLPDDFNLRHTAIELEVRGGNGASAEASDHERGDAAGDDAPTGLLLESAADLERAILAARALGVAPTFKLSAPLPERRGPPPRIKVDPAEVMADNPLARMVSFYTFAPVADPGALKAELESRLASVRVLGSVYVAPEGVNGQLMVRADMLPELRAAFDAVEVLRSVEINLGDEVRADEVKPFHRFKVTHKGKVLQDGLEESLDLASDGATGEEIAAAQWHAELSKPEADRPLLLDCRNWYESQVGRFDGAQPLNTAKFHESWPKLEEALSGIDPSRRVLTYCTGGIRCVKVGAYLTQRLGLKNVARLEHGIVGYKRWLEEEQARARARAGGVDVDERSPPPDSLFRGTNFVFDQRVGVKITDDRLTDDPFLSLIYEEGEGSQPLREAVYHETRKHEANGDVDGEPSDAPFDGGRRPW</sequence>
<keyword evidence="5" id="KW-1185">Reference proteome</keyword>
<dbReference type="PROSITE" id="PS50206">
    <property type="entry name" value="RHODANESE_3"/>
    <property type="match status" value="1"/>
</dbReference>
<dbReference type="PANTHER" id="PTHR43846:SF1">
    <property type="entry name" value="TRNA URIDINE(34) HYDROXYLASE"/>
    <property type="match status" value="1"/>
</dbReference>
<proteinExistence type="predicted"/>
<name>A0A8J5XI12_DIALT</name>
<evidence type="ECO:0000313" key="5">
    <source>
        <dbReference type="Proteomes" id="UP000751190"/>
    </source>
</evidence>
<evidence type="ECO:0000313" key="4">
    <source>
        <dbReference type="EMBL" id="KAG8467838.1"/>
    </source>
</evidence>
<dbReference type="InterPro" id="IPR036873">
    <property type="entry name" value="Rhodanese-like_dom_sf"/>
</dbReference>
<evidence type="ECO:0000256" key="2">
    <source>
        <dbReference type="SAM" id="SignalP"/>
    </source>
</evidence>
<evidence type="ECO:0000259" key="3">
    <source>
        <dbReference type="PROSITE" id="PS50206"/>
    </source>
</evidence>
<dbReference type="OrthoDB" id="25002at2759"/>
<reference evidence="4" key="1">
    <citation type="submission" date="2021-05" db="EMBL/GenBank/DDBJ databases">
        <title>The genome of the haptophyte Pavlova lutheri (Diacronema luteri, Pavlovales) - a model for lipid biosynthesis in eukaryotic algae.</title>
        <authorList>
            <person name="Hulatt C.J."/>
            <person name="Posewitz M.C."/>
        </authorList>
    </citation>
    <scope>NUCLEOTIDE SEQUENCE</scope>
    <source>
        <strain evidence="4">NIVA-4/92</strain>
    </source>
</reference>
<feature type="signal peptide" evidence="2">
    <location>
        <begin position="1"/>
        <end position="22"/>
    </location>
</feature>
<comment type="caution">
    <text evidence="4">The sequence shown here is derived from an EMBL/GenBank/DDBJ whole genome shotgun (WGS) entry which is preliminary data.</text>
</comment>
<feature type="chain" id="PRO_5035192064" description="Rhodanese domain-containing protein" evidence="2">
    <location>
        <begin position="23"/>
        <end position="534"/>
    </location>
</feature>
<feature type="domain" description="Rhodanese" evidence="3">
    <location>
        <begin position="344"/>
        <end position="437"/>
    </location>
</feature>
<dbReference type="AlphaFoldDB" id="A0A8J5XI12"/>
<dbReference type="Proteomes" id="UP000751190">
    <property type="component" value="Unassembled WGS sequence"/>
</dbReference>
<dbReference type="PANTHER" id="PTHR43846">
    <property type="entry name" value="UPF0176 PROTEIN YCEA"/>
    <property type="match status" value="1"/>
</dbReference>
<dbReference type="Pfam" id="PF00581">
    <property type="entry name" value="Rhodanese"/>
    <property type="match status" value="1"/>
</dbReference>
<dbReference type="SMART" id="SM00450">
    <property type="entry name" value="RHOD"/>
    <property type="match status" value="1"/>
</dbReference>
<accession>A0A8J5XI12</accession>
<dbReference type="InterPro" id="IPR040503">
    <property type="entry name" value="TRHO_N"/>
</dbReference>
<dbReference type="Pfam" id="PF17773">
    <property type="entry name" value="UPF0176_N"/>
    <property type="match status" value="1"/>
</dbReference>
<gene>
    <name evidence="4" type="ORF">KFE25_006890</name>
</gene>
<keyword evidence="2" id="KW-0732">Signal</keyword>
<evidence type="ECO:0000256" key="1">
    <source>
        <dbReference type="SAM" id="MobiDB-lite"/>
    </source>
</evidence>
<dbReference type="EMBL" id="JAGTXO010000005">
    <property type="protein sequence ID" value="KAG8467838.1"/>
    <property type="molecule type" value="Genomic_DNA"/>
</dbReference>
<dbReference type="InterPro" id="IPR001763">
    <property type="entry name" value="Rhodanese-like_dom"/>
</dbReference>
<dbReference type="Gene3D" id="3.30.70.100">
    <property type="match status" value="1"/>
</dbReference>
<protein>
    <recommendedName>
        <fullName evidence="3">Rhodanese domain-containing protein</fullName>
    </recommendedName>
</protein>